<dbReference type="EMBL" id="AP022557">
    <property type="protein sequence ID" value="BBW97061.1"/>
    <property type="molecule type" value="Genomic_DNA"/>
</dbReference>
<name>A0A679FZA7_9BACL</name>
<reference evidence="2" key="1">
    <citation type="journal article" date="2020" name="Microbiol. Resour. Announc.">
        <title>Complete Genome Sequence of Geobacillus sp. Strain E55-1, Isolated from Mine Geyser in Japan.</title>
        <authorList>
            <person name="Miyazaki K."/>
            <person name="Hase E."/>
            <person name="Tokito N."/>
        </authorList>
    </citation>
    <scope>NUCLEOTIDE SEQUENCE [LARGE SCALE GENOMIC DNA]</scope>
    <source>
        <strain evidence="2">E55-1</strain>
    </source>
</reference>
<dbReference type="InterPro" id="IPR025439">
    <property type="entry name" value="Spore_coat_CotO"/>
</dbReference>
<organism evidence="1 2">
    <name type="scientific">Geobacillus subterraneus</name>
    <dbReference type="NCBI Taxonomy" id="129338"/>
    <lineage>
        <taxon>Bacteria</taxon>
        <taxon>Bacillati</taxon>
        <taxon>Bacillota</taxon>
        <taxon>Bacilli</taxon>
        <taxon>Bacillales</taxon>
        <taxon>Anoxybacillaceae</taxon>
        <taxon>Geobacillus</taxon>
    </lineage>
</organism>
<dbReference type="RefSeq" id="WP_051962639.1">
    <property type="nucleotide sequence ID" value="NZ_AP022557.1"/>
</dbReference>
<keyword evidence="2" id="KW-1185">Reference proteome</keyword>
<sequence length="135" mass="15501">MSREKKLMETEPLLYIVQPKLRPPTASMQQSFVRRGRESVLVEKEEEQQPFEPEWQPSFSQMTVPEQLAFLASLPSHLPPVKCLLETKSTQPLEGIVTEWEEGRVKIATNEGERQLNADDVRQVILIGFTRKGEP</sequence>
<proteinExistence type="predicted"/>
<dbReference type="Proteomes" id="UP000501421">
    <property type="component" value="Chromosome"/>
</dbReference>
<evidence type="ECO:0000313" key="1">
    <source>
        <dbReference type="EMBL" id="BBW97061.1"/>
    </source>
</evidence>
<evidence type="ECO:0008006" key="3">
    <source>
        <dbReference type="Google" id="ProtNLM"/>
    </source>
</evidence>
<dbReference type="Pfam" id="PF14153">
    <property type="entry name" value="Spore_coat_CotO"/>
    <property type="match status" value="1"/>
</dbReference>
<dbReference type="AlphaFoldDB" id="A0A679FZA7"/>
<protein>
    <recommendedName>
        <fullName evidence="3">Spore coat protein CotO</fullName>
    </recommendedName>
</protein>
<accession>A0A679FZA7</accession>
<gene>
    <name evidence="1" type="ORF">GsuE55_18940</name>
</gene>
<evidence type="ECO:0000313" key="2">
    <source>
        <dbReference type="Proteomes" id="UP000501421"/>
    </source>
</evidence>